<dbReference type="EMBL" id="JAESVG020000003">
    <property type="protein sequence ID" value="KAG8628861.1"/>
    <property type="molecule type" value="Genomic_DNA"/>
</dbReference>
<evidence type="ECO:0000256" key="1">
    <source>
        <dbReference type="ARBA" id="ARBA00005613"/>
    </source>
</evidence>
<evidence type="ECO:0000256" key="3">
    <source>
        <dbReference type="ARBA" id="ARBA00022833"/>
    </source>
</evidence>
<dbReference type="PROSITE" id="PS51792">
    <property type="entry name" value="YIPPEE"/>
    <property type="match status" value="1"/>
</dbReference>
<dbReference type="OrthoDB" id="6407410at2759"/>
<evidence type="ECO:0000259" key="5">
    <source>
        <dbReference type="PROSITE" id="PS51792"/>
    </source>
</evidence>
<protein>
    <recommendedName>
        <fullName evidence="5">Yippee domain-containing protein</fullName>
    </recommendedName>
</protein>
<gene>
    <name evidence="6" type="ORF">KVT40_002726</name>
</gene>
<accession>A0A8K0PGD8</accession>
<comment type="similarity">
    <text evidence="1">Belongs to the yippee family.</text>
</comment>
<reference evidence="6" key="1">
    <citation type="submission" date="2021-07" db="EMBL/GenBank/DDBJ databases">
        <title>Elsinoe batatas strain:CRI-CJ2 Genome sequencing and assembly.</title>
        <authorList>
            <person name="Huang L."/>
        </authorList>
    </citation>
    <scope>NUCLEOTIDE SEQUENCE</scope>
    <source>
        <strain evidence="6">CRI-CJ2</strain>
    </source>
</reference>
<dbReference type="InterPro" id="IPR034751">
    <property type="entry name" value="Yippee"/>
</dbReference>
<dbReference type="Pfam" id="PF03226">
    <property type="entry name" value="Yippee-Mis18"/>
    <property type="match status" value="1"/>
</dbReference>
<keyword evidence="7" id="KW-1185">Reference proteome</keyword>
<comment type="caution">
    <text evidence="6">The sequence shown here is derived from an EMBL/GenBank/DDBJ whole genome shotgun (WGS) entry which is preliminary data.</text>
</comment>
<evidence type="ECO:0000313" key="6">
    <source>
        <dbReference type="EMBL" id="KAG8628861.1"/>
    </source>
</evidence>
<feature type="domain" description="Yippee" evidence="5">
    <location>
        <begin position="66"/>
        <end position="190"/>
    </location>
</feature>
<keyword evidence="2" id="KW-0479">Metal-binding</keyword>
<feature type="region of interest" description="Disordered" evidence="4">
    <location>
        <begin position="27"/>
        <end position="62"/>
    </location>
</feature>
<evidence type="ECO:0000256" key="4">
    <source>
        <dbReference type="SAM" id="MobiDB-lite"/>
    </source>
</evidence>
<organism evidence="6 7">
    <name type="scientific">Elsinoe batatas</name>
    <dbReference type="NCBI Taxonomy" id="2601811"/>
    <lineage>
        <taxon>Eukaryota</taxon>
        <taxon>Fungi</taxon>
        <taxon>Dikarya</taxon>
        <taxon>Ascomycota</taxon>
        <taxon>Pezizomycotina</taxon>
        <taxon>Dothideomycetes</taxon>
        <taxon>Dothideomycetidae</taxon>
        <taxon>Myriangiales</taxon>
        <taxon>Elsinoaceae</taxon>
        <taxon>Elsinoe</taxon>
    </lineage>
</organism>
<dbReference type="InterPro" id="IPR004910">
    <property type="entry name" value="Yippee/Mis18/Cereblon"/>
</dbReference>
<dbReference type="AlphaFoldDB" id="A0A8K0PGD8"/>
<feature type="compositionally biased region" description="Acidic residues" evidence="4">
    <location>
        <begin position="210"/>
        <end position="219"/>
    </location>
</feature>
<feature type="region of interest" description="Disordered" evidence="4">
    <location>
        <begin position="197"/>
        <end position="219"/>
    </location>
</feature>
<keyword evidence="3" id="KW-0862">Zinc</keyword>
<dbReference type="PANTHER" id="PTHR13848">
    <property type="entry name" value="PROTEIN YIPPEE-LIKE CG15309-RELATED"/>
    <property type="match status" value="1"/>
</dbReference>
<evidence type="ECO:0000256" key="2">
    <source>
        <dbReference type="ARBA" id="ARBA00022723"/>
    </source>
</evidence>
<dbReference type="GO" id="GO:0046872">
    <property type="term" value="F:metal ion binding"/>
    <property type="evidence" value="ECO:0007669"/>
    <property type="project" value="UniProtKB-KW"/>
</dbReference>
<proteinExistence type="inferred from homology"/>
<name>A0A8K0PGD8_9PEZI</name>
<evidence type="ECO:0000313" key="7">
    <source>
        <dbReference type="Proteomes" id="UP000809789"/>
    </source>
</evidence>
<dbReference type="InterPro" id="IPR039058">
    <property type="entry name" value="Yippee_fam"/>
</dbReference>
<feature type="compositionally biased region" description="Low complexity" evidence="4">
    <location>
        <begin position="27"/>
        <end position="59"/>
    </location>
</feature>
<dbReference type="Proteomes" id="UP000809789">
    <property type="component" value="Unassembled WGS sequence"/>
</dbReference>
<sequence>MPFPTLPSPPTLFPTYLTSPLSFRRKSSSASTSTTSSTLSTCPTLSSSPPISPTTSDPTYLSGSTSRLRCARCLSDLALSSQIISKGFTGRHGRAYLVAPSSSLTSPLPIQNPFASSPPNPRHKKGDLPNTYTHRAVPRQLVTGQHTVGDISCAQCGSVLGWKYVAAEEEAQKYKVGKFILEGKRVVSWGGWDGEVEGLGGEEKRGKGTEEEEVEFDSQDEEECEDLFMGVWTPEMARRRRKGRFGRG</sequence>